<feature type="compositionally biased region" description="Basic and acidic residues" evidence="3">
    <location>
        <begin position="538"/>
        <end position="555"/>
    </location>
</feature>
<feature type="region of interest" description="Disordered" evidence="3">
    <location>
        <begin position="531"/>
        <end position="637"/>
    </location>
</feature>
<dbReference type="SUPFAM" id="SSF47823">
    <property type="entry name" value="lambda integrase-like, N-terminal domain"/>
    <property type="match status" value="1"/>
</dbReference>
<dbReference type="InterPro" id="IPR010998">
    <property type="entry name" value="Integrase_recombinase_N"/>
</dbReference>
<dbReference type="InterPro" id="IPR043502">
    <property type="entry name" value="DNA/RNA_pol_sf"/>
</dbReference>
<dbReference type="PANTHER" id="PTHR34605:SF5">
    <property type="entry name" value="INTEGRASE_RECOMBINASE XERD HOMOLOG"/>
    <property type="match status" value="1"/>
</dbReference>
<keyword evidence="5" id="KW-1185">Reference proteome</keyword>
<dbReference type="PANTHER" id="PTHR34605">
    <property type="entry name" value="PHAGE_INTEGRASE DOMAIN-CONTAINING PROTEIN"/>
    <property type="match status" value="1"/>
</dbReference>
<dbReference type="InterPro" id="IPR052925">
    <property type="entry name" value="Phage_Integrase-like_Recomb"/>
</dbReference>
<evidence type="ECO:0000313" key="4">
    <source>
        <dbReference type="EMBL" id="KAK3256790.1"/>
    </source>
</evidence>
<dbReference type="EMBL" id="LGRX02021322">
    <property type="protein sequence ID" value="KAK3256790.1"/>
    <property type="molecule type" value="Genomic_DNA"/>
</dbReference>
<proteinExistence type="predicted"/>
<dbReference type="Gene3D" id="1.10.443.10">
    <property type="entry name" value="Intergrase catalytic core"/>
    <property type="match status" value="1"/>
</dbReference>
<feature type="region of interest" description="Disordered" evidence="3">
    <location>
        <begin position="318"/>
        <end position="352"/>
    </location>
</feature>
<gene>
    <name evidence="4" type="ORF">CYMTET_34094</name>
</gene>
<evidence type="ECO:0000256" key="3">
    <source>
        <dbReference type="SAM" id="MobiDB-lite"/>
    </source>
</evidence>
<dbReference type="SUPFAM" id="SSF56349">
    <property type="entry name" value="DNA breaking-rejoining enzymes"/>
    <property type="match status" value="1"/>
</dbReference>
<keyword evidence="1" id="KW-0238">DNA-binding</keyword>
<dbReference type="GO" id="GO:0003677">
    <property type="term" value="F:DNA binding"/>
    <property type="evidence" value="ECO:0007669"/>
    <property type="project" value="UniProtKB-KW"/>
</dbReference>
<dbReference type="Gene3D" id="3.30.70.270">
    <property type="match status" value="1"/>
</dbReference>
<dbReference type="InterPro" id="IPR043128">
    <property type="entry name" value="Rev_trsase/Diguanyl_cyclase"/>
</dbReference>
<dbReference type="Gene3D" id="1.10.150.130">
    <property type="match status" value="1"/>
</dbReference>
<protein>
    <recommendedName>
        <fullName evidence="6">Reverse transcriptase domain-containing protein</fullName>
    </recommendedName>
</protein>
<evidence type="ECO:0000313" key="5">
    <source>
        <dbReference type="Proteomes" id="UP001190700"/>
    </source>
</evidence>
<dbReference type="GO" id="GO:0015074">
    <property type="term" value="P:DNA integration"/>
    <property type="evidence" value="ECO:0007669"/>
    <property type="project" value="InterPro"/>
</dbReference>
<keyword evidence="2" id="KW-0233">DNA recombination</keyword>
<dbReference type="GO" id="GO:0006310">
    <property type="term" value="P:DNA recombination"/>
    <property type="evidence" value="ECO:0007669"/>
    <property type="project" value="UniProtKB-KW"/>
</dbReference>
<name>A0AAE0KQI9_9CHLO</name>
<dbReference type="CDD" id="cd09275">
    <property type="entry name" value="RNase_HI_RT_DIRS1"/>
    <property type="match status" value="1"/>
</dbReference>
<dbReference type="InterPro" id="IPR013762">
    <property type="entry name" value="Integrase-like_cat_sf"/>
</dbReference>
<evidence type="ECO:0000256" key="2">
    <source>
        <dbReference type="ARBA" id="ARBA00023172"/>
    </source>
</evidence>
<accession>A0AAE0KQI9</accession>
<feature type="compositionally biased region" description="Acidic residues" evidence="3">
    <location>
        <begin position="627"/>
        <end position="637"/>
    </location>
</feature>
<dbReference type="InterPro" id="IPR011010">
    <property type="entry name" value="DNA_brk_join_enz"/>
</dbReference>
<comment type="caution">
    <text evidence="4">The sequence shown here is derived from an EMBL/GenBank/DDBJ whole genome shotgun (WGS) entry which is preliminary data.</text>
</comment>
<feature type="compositionally biased region" description="Low complexity" evidence="3">
    <location>
        <begin position="606"/>
        <end position="623"/>
    </location>
</feature>
<evidence type="ECO:0008006" key="6">
    <source>
        <dbReference type="Google" id="ProtNLM"/>
    </source>
</evidence>
<evidence type="ECO:0000256" key="1">
    <source>
        <dbReference type="ARBA" id="ARBA00023125"/>
    </source>
</evidence>
<sequence>MSAPSLRDPGWVNWDTQEVRQVLESLRDLVVNAQVLKTDWEAARFDVLAGFVAIAGPLRTVPQEVLEATRELTEIGLLEEGAGAGPSPTFAVASEWALRGSWTSAWGIAKKRMKTVKAWGTTMLAGLAASPAPAGGAGAPGGSAGGPTGTVILTHAELMELLDKAVAKATAAAGGALGAPAGGASASGAEGQYHRALAASQGKRDGWSVDRHKQVRAGVLAEGAKLREPLLRFRSEHPWKRPGTALEAHAFPELTWARPMLEEEACDIDELPAGEEASLEDWCVLVHLLRVRVTEMQDFVKGKEPGAIFEDVLDDSFARKRQRSPSPPAMSKRPQVDPGMLAGAGSPGVALTSGRRGELAAAAAGLRTVTEEQLQQALMGTLSPEAIPKPAGEGAPRPVIPPHVGGELEGLDLRVYPAQSLDAQQAKLVLGEDGRSLQWEAANKKTRCSTLPEWERGFCHVLRKVKSDRQHRLMVYFKDWFQHRAMEYGVAPLIKFYEYLILQMEEDPSVTFERRCYSEFFEDYSREQQLRPLRTKKPWGDDRSPRAGKQGEQKGKGGKARNDPPNPPRDGGGKGGKGGKGRGRGGVELPQSPAQAAAPGNANSSRRAPAGAGEAPARGPVAGEGHEPEDGEEEEDVMSVANAFEFTPAEPGDGDYIEIERGGGDTGDILHGGDWWRHLVPTTFVPVWDVTGRALRGEPAPGWTDTMSTFAVAPAPVSETDPETWSVMDGASRRLRRSKRWPAIREKLLRRATQERMEATGTMEHERARYVQEVQSVGAAVPLLTERAHLMAAAFEDWHDVDFLVRGAACGIGWPSRPMEVDEPFHVPNYVGDEHMEAMEREIEKELLEARIFPADDRLPWGVSALGMVEKLRNGKVKYRPVWDYSRPCNVGVNARIELEKDKFSSVKDAYAQLRPGYWMVKVDLDSAYRSVGVASQFWPAQCFEFGGAQGIPCVGYLDDFFMVAATREEAEEMMMLLVELVSFLGFRVNSAKCEDPEQLMEFLGVELSTSGNVCTAAISKDRVDFVVRTAREVRQQARRKPVRRRQLESLGFSLLAASGTRGAVRVTPPVLEDLDTIEEVIRRYNGRKVVLFREDVKEDFFATDSSGTKGMGGLMDERFFLHSWEDVRRMIQKPWFPFRKGVPESEHINYLELFAVWWAVVLWGRHVQGRTVVIRIDNQCALRQVAKWWGPPEYLPLLKQLFLTCVRYDIRLRPVYITTKDNKLADLLSRMQLRQFHMEHRAFMRATVWRQDRDDWMLSPAEFHSLDMEFGPFTLDACVAPSRANAFCAVSWSREEDARVQRFDGHQAWGNLPFSIMYDIIVNFLRCKKRQQMGTSGTFLVPVWGQDRGRAPDPTWTLILSMPEVFKVVECGGGASGPRAGDAAGLGVRADSVVQALLQEQKRYEEEALARSTRGAYSTGARAFVTFCIAFACLGCLEPLLPASDDVLVWFITFSSWFLAPSTIKNYLAAVRQLHLQRGHAWRPVAERFRVAATLQGVRRYWDRPSKPVMPLTLQNLLDMSRHVEFGSLSELSLWAAILVGFFGLFRKDNLTTGKEDACNPRAALVRDDVLFTEDGETVWIRVRYSKTIQCGERFHWVPLRRVPGSALCPVWALRALMSATAGRAGDSPLFVAEKVVGRKVQVVPLTHAGLVGGIKRLAKAAGLRPEAYAGHSLRRGGATAAKQLEVHTMYIKHQGDWRSDCYERYCEMQPEQRLILPGAMAAAAAALT</sequence>
<organism evidence="4 5">
    <name type="scientific">Cymbomonas tetramitiformis</name>
    <dbReference type="NCBI Taxonomy" id="36881"/>
    <lineage>
        <taxon>Eukaryota</taxon>
        <taxon>Viridiplantae</taxon>
        <taxon>Chlorophyta</taxon>
        <taxon>Pyramimonadophyceae</taxon>
        <taxon>Pyramimonadales</taxon>
        <taxon>Pyramimonadaceae</taxon>
        <taxon>Cymbomonas</taxon>
    </lineage>
</organism>
<reference evidence="4 5" key="1">
    <citation type="journal article" date="2015" name="Genome Biol. Evol.">
        <title>Comparative Genomics of a Bacterivorous Green Alga Reveals Evolutionary Causalities and Consequences of Phago-Mixotrophic Mode of Nutrition.</title>
        <authorList>
            <person name="Burns J.A."/>
            <person name="Paasch A."/>
            <person name="Narechania A."/>
            <person name="Kim E."/>
        </authorList>
    </citation>
    <scope>NUCLEOTIDE SEQUENCE [LARGE SCALE GENOMIC DNA]</scope>
    <source>
        <strain evidence="4 5">PLY_AMNH</strain>
    </source>
</reference>
<dbReference type="SUPFAM" id="SSF56672">
    <property type="entry name" value="DNA/RNA polymerases"/>
    <property type="match status" value="1"/>
</dbReference>
<dbReference type="Proteomes" id="UP001190700">
    <property type="component" value="Unassembled WGS sequence"/>
</dbReference>